<evidence type="ECO:0000313" key="3">
    <source>
        <dbReference type="EMBL" id="GCE03730.1"/>
    </source>
</evidence>
<dbReference type="Proteomes" id="UP000287224">
    <property type="component" value="Unassembled WGS sequence"/>
</dbReference>
<organism evidence="3 4">
    <name type="scientific">Dictyobacter aurantiacus</name>
    <dbReference type="NCBI Taxonomy" id="1936993"/>
    <lineage>
        <taxon>Bacteria</taxon>
        <taxon>Bacillati</taxon>
        <taxon>Chloroflexota</taxon>
        <taxon>Ktedonobacteria</taxon>
        <taxon>Ktedonobacterales</taxon>
        <taxon>Dictyobacteraceae</taxon>
        <taxon>Dictyobacter</taxon>
    </lineage>
</organism>
<keyword evidence="4" id="KW-1185">Reference proteome</keyword>
<gene>
    <name evidence="3" type="ORF">KDAU_10590</name>
</gene>
<dbReference type="GO" id="GO:0016757">
    <property type="term" value="F:glycosyltransferase activity"/>
    <property type="evidence" value="ECO:0007669"/>
    <property type="project" value="TreeGrafter"/>
</dbReference>
<sequence>MPRNKKVLLLVENLSVPADPRVWREAQTLRQHGYQVSVICPRGETCDTESYVCLDGIFIYRYTLDMTIRKSTDYIREYALAMLNTLRLSFQVWRRHGFDVIHAANPPDTFFIIGLFYRLLGKKFIFDQHDLAPEMFAIKFQGRMKLIQRCLQLCETLSYKTANLVITTNESQKRNALKRGGCAPEKVVVVRNGPDDTRFTVLTPEPELKRERPYLLAYIGVMGSQDGVDYVLYTLNELINKRGRQDIGLVLMGDGDQLEILKTLTQDLQLTDYVHFAGWVGKHDLLRYLSVADIGLCPDPSNQLNDHSTMLKTMEYMAMGLPVVAFDLLETRYSAQEAALYASANRVEDFADKIELLLEDAALRKKMGDYGRQRIEEELSWSQTSKHLVAAYQQLLERDGAKDAQQIQADRQGSVEALASGRGPVADNVSVPATE</sequence>
<dbReference type="AlphaFoldDB" id="A0A401ZA26"/>
<accession>A0A401ZA26</accession>
<dbReference type="Pfam" id="PF13439">
    <property type="entry name" value="Glyco_transf_4"/>
    <property type="match status" value="1"/>
</dbReference>
<feature type="region of interest" description="Disordered" evidence="1">
    <location>
        <begin position="405"/>
        <end position="435"/>
    </location>
</feature>
<dbReference type="InterPro" id="IPR028098">
    <property type="entry name" value="Glyco_trans_4-like_N"/>
</dbReference>
<dbReference type="Gene3D" id="3.40.50.2000">
    <property type="entry name" value="Glycogen Phosphorylase B"/>
    <property type="match status" value="2"/>
</dbReference>
<dbReference type="CDD" id="cd03794">
    <property type="entry name" value="GT4_WbuB-like"/>
    <property type="match status" value="1"/>
</dbReference>
<keyword evidence="3" id="KW-0808">Transferase</keyword>
<dbReference type="SUPFAM" id="SSF53756">
    <property type="entry name" value="UDP-Glycosyltransferase/glycogen phosphorylase"/>
    <property type="match status" value="1"/>
</dbReference>
<name>A0A401ZA26_9CHLR</name>
<evidence type="ECO:0000313" key="4">
    <source>
        <dbReference type="Proteomes" id="UP000287224"/>
    </source>
</evidence>
<dbReference type="PANTHER" id="PTHR12526:SF624">
    <property type="entry name" value="BLR6297 PROTEIN"/>
    <property type="match status" value="1"/>
</dbReference>
<protein>
    <submittedName>
        <fullName evidence="3">Glycosyltransferase WbuB</fullName>
    </submittedName>
</protein>
<dbReference type="Pfam" id="PF13692">
    <property type="entry name" value="Glyco_trans_1_4"/>
    <property type="match status" value="1"/>
</dbReference>
<dbReference type="EMBL" id="BIFQ01000001">
    <property type="protein sequence ID" value="GCE03730.1"/>
    <property type="molecule type" value="Genomic_DNA"/>
</dbReference>
<evidence type="ECO:0000256" key="1">
    <source>
        <dbReference type="SAM" id="MobiDB-lite"/>
    </source>
</evidence>
<dbReference type="OrthoDB" id="433681at2"/>
<dbReference type="PANTHER" id="PTHR12526">
    <property type="entry name" value="GLYCOSYLTRANSFERASE"/>
    <property type="match status" value="1"/>
</dbReference>
<comment type="caution">
    <text evidence="3">The sequence shown here is derived from an EMBL/GenBank/DDBJ whole genome shotgun (WGS) entry which is preliminary data.</text>
</comment>
<reference evidence="4" key="1">
    <citation type="submission" date="2018-12" db="EMBL/GenBank/DDBJ databases">
        <title>Tengunoibacter tsumagoiensis gen. nov., sp. nov., Dictyobacter kobayashii sp. nov., D. alpinus sp. nov., and D. joshuensis sp. nov. and description of Dictyobacteraceae fam. nov. within the order Ktedonobacterales isolated from Tengu-no-mugimeshi.</title>
        <authorList>
            <person name="Wang C.M."/>
            <person name="Zheng Y."/>
            <person name="Sakai Y."/>
            <person name="Toyoda A."/>
            <person name="Minakuchi Y."/>
            <person name="Abe K."/>
            <person name="Yokota A."/>
            <person name="Yabe S."/>
        </authorList>
    </citation>
    <scope>NUCLEOTIDE SEQUENCE [LARGE SCALE GENOMIC DNA]</scope>
    <source>
        <strain evidence="4">S-27</strain>
    </source>
</reference>
<evidence type="ECO:0000259" key="2">
    <source>
        <dbReference type="Pfam" id="PF13439"/>
    </source>
</evidence>
<proteinExistence type="predicted"/>
<feature type="domain" description="Glycosyltransferase subfamily 4-like N-terminal" evidence="2">
    <location>
        <begin position="22"/>
        <end position="197"/>
    </location>
</feature>
<dbReference type="RefSeq" id="WP_126594972.1">
    <property type="nucleotide sequence ID" value="NZ_BIFQ01000001.1"/>
</dbReference>